<dbReference type="Gene3D" id="3.30.160.740">
    <property type="match status" value="1"/>
</dbReference>
<dbReference type="InterPro" id="IPR036230">
    <property type="entry name" value="LeuA_allosteric_dom_sf"/>
</dbReference>
<evidence type="ECO:0000256" key="3">
    <source>
        <dbReference type="ARBA" id="ARBA00023211"/>
    </source>
</evidence>
<reference evidence="7" key="1">
    <citation type="submission" date="2022-05" db="EMBL/GenBank/DDBJ databases">
        <authorList>
            <person name="Sun X."/>
        </authorList>
    </citation>
    <scope>NUCLEOTIDE SEQUENCE</scope>
    <source>
        <strain evidence="7">Ai-910</strain>
    </source>
</reference>
<dbReference type="InterPro" id="IPR050073">
    <property type="entry name" value="2-IPM_HCS-like"/>
</dbReference>
<evidence type="ECO:0000313" key="7">
    <source>
        <dbReference type="EMBL" id="URW79925.1"/>
    </source>
</evidence>
<dbReference type="InterPro" id="IPR013709">
    <property type="entry name" value="2-isopropylmalate_synth_dimer"/>
</dbReference>
<dbReference type="PANTHER" id="PTHR10277:SF57">
    <property type="entry name" value="(R)-CITRAMALATE SYNTHASE CIMA"/>
    <property type="match status" value="1"/>
</dbReference>
<dbReference type="Pfam" id="PF08502">
    <property type="entry name" value="LeuA_dimer"/>
    <property type="match status" value="1"/>
</dbReference>
<dbReference type="SUPFAM" id="SSF110921">
    <property type="entry name" value="2-isopropylmalate synthase LeuA, allosteric (dimerisation) domain"/>
    <property type="match status" value="1"/>
</dbReference>
<dbReference type="PROSITE" id="PS00815">
    <property type="entry name" value="AIPM_HOMOCIT_SYNTH_1"/>
    <property type="match status" value="1"/>
</dbReference>
<dbReference type="Gene3D" id="3.30.160.340">
    <property type="match status" value="1"/>
</dbReference>
<dbReference type="PROSITE" id="PS50991">
    <property type="entry name" value="PYR_CT"/>
    <property type="match status" value="1"/>
</dbReference>
<dbReference type="SUPFAM" id="SSF51569">
    <property type="entry name" value="Aldolase"/>
    <property type="match status" value="1"/>
</dbReference>
<name>A0A9J6ZQH5_9BACT</name>
<evidence type="ECO:0000256" key="1">
    <source>
        <dbReference type="ARBA" id="ARBA00022605"/>
    </source>
</evidence>
<dbReference type="GO" id="GO:0009098">
    <property type="term" value="P:L-leucine biosynthetic process"/>
    <property type="evidence" value="ECO:0007669"/>
    <property type="project" value="InterPro"/>
</dbReference>
<organism evidence="7 8">
    <name type="scientific">Xiashengella succiniciproducens</name>
    <dbReference type="NCBI Taxonomy" id="2949635"/>
    <lineage>
        <taxon>Bacteria</taxon>
        <taxon>Pseudomonadati</taxon>
        <taxon>Bacteroidota</taxon>
        <taxon>Bacteroidia</taxon>
        <taxon>Marinilabiliales</taxon>
        <taxon>Marinilabiliaceae</taxon>
        <taxon>Xiashengella</taxon>
    </lineage>
</organism>
<dbReference type="InterPro" id="IPR002034">
    <property type="entry name" value="AIPM/Hcit_synth_CS"/>
</dbReference>
<keyword evidence="3" id="KW-0464">Manganese</keyword>
<dbReference type="InterPro" id="IPR013785">
    <property type="entry name" value="Aldolase_TIM"/>
</dbReference>
<evidence type="ECO:0000259" key="6">
    <source>
        <dbReference type="PROSITE" id="PS50991"/>
    </source>
</evidence>
<dbReference type="Pfam" id="PF22617">
    <property type="entry name" value="HCS_D2"/>
    <property type="match status" value="1"/>
</dbReference>
<dbReference type="Gene3D" id="3.20.20.70">
    <property type="entry name" value="Aldolase class I"/>
    <property type="match status" value="1"/>
</dbReference>
<accession>A0A9J6ZQH5</accession>
<comment type="similarity">
    <text evidence="5">Belongs to the alpha-IPM synthase/homocitrate synthase family.</text>
</comment>
<sequence>MGFVEIMDTTLRDGEQTTGVSFSEAEKLAIARLLLEELKVNRIEVASARVSEGEFRSVKRITNWAAKNGCLGKVEILGFVDGSTSLDWIESAGGKVLNLLTKGSLRHVTSQLRKTPEEHWKDIELVINEANKRGIEVNVYLEDWSNGMLSSPDYVFFMVDHLSKAKIRRIMLPDTLGVLNPDQCYEACKTMTDRFPDVHFDFHAHNDYDLSVANVFMSLKAGIKGVHTTVNGLGERAGNAPLASVLGVINDHMKLSNTLVESKLTHVSKMVESFSGIRVPANKPLIGEYVFTQCSGVHADGDNKDNLYHNPLLPERFGRVRRYALGKTSGRANILRNLQELGIELTQEDMKKVTQRVIELGDKKETVTTEDLPYIISDVLKNHNTEEQIKLLNYSLTLVRQMKPVASIRIQIGSDTYSETSVGDGQYDAFMKALWKIYDRLGKEHPMLTDYWVSIPPGGKTDALVETVITWQYRGIEFKTRGLDPDQTEAAIKATLKMLNMIESDDLRFKNPNS</sequence>
<dbReference type="EMBL" id="CP098400">
    <property type="protein sequence ID" value="URW79925.1"/>
    <property type="molecule type" value="Genomic_DNA"/>
</dbReference>
<dbReference type="RefSeq" id="WP_250724037.1">
    <property type="nucleotide sequence ID" value="NZ_CP098400.1"/>
</dbReference>
<dbReference type="AlphaFoldDB" id="A0A9J6ZQH5"/>
<reference evidence="7" key="2">
    <citation type="submission" date="2022-06" db="EMBL/GenBank/DDBJ databases">
        <title>Xiashengella guii gen. nov. sp. nov., a bacterium isolated form anaerobic digestion tank.</title>
        <authorList>
            <person name="Huang H."/>
        </authorList>
    </citation>
    <scope>NUCLEOTIDE SEQUENCE</scope>
    <source>
        <strain evidence="7">Ai-910</strain>
    </source>
</reference>
<proteinExistence type="inferred from homology"/>
<feature type="domain" description="Pyruvate carboxyltransferase" evidence="6">
    <location>
        <begin position="4"/>
        <end position="265"/>
    </location>
</feature>
<dbReference type="Proteomes" id="UP001056426">
    <property type="component" value="Chromosome"/>
</dbReference>
<dbReference type="GO" id="GO:0003852">
    <property type="term" value="F:2-isopropylmalate synthase activity"/>
    <property type="evidence" value="ECO:0007669"/>
    <property type="project" value="InterPro"/>
</dbReference>
<dbReference type="PANTHER" id="PTHR10277">
    <property type="entry name" value="HOMOCITRATE SYNTHASE-RELATED"/>
    <property type="match status" value="1"/>
</dbReference>
<dbReference type="SMART" id="SM00917">
    <property type="entry name" value="LeuA_dimer"/>
    <property type="match status" value="1"/>
</dbReference>
<keyword evidence="8" id="KW-1185">Reference proteome</keyword>
<dbReference type="InterPro" id="IPR000891">
    <property type="entry name" value="PYR_CT"/>
</dbReference>
<evidence type="ECO:0000256" key="5">
    <source>
        <dbReference type="RuleBase" id="RU003523"/>
    </source>
</evidence>
<evidence type="ECO:0000313" key="8">
    <source>
        <dbReference type="Proteomes" id="UP001056426"/>
    </source>
</evidence>
<keyword evidence="4" id="KW-0100">Branched-chain amino acid biosynthesis</keyword>
<dbReference type="Pfam" id="PF00682">
    <property type="entry name" value="HMGL-like"/>
    <property type="match status" value="1"/>
</dbReference>
<protein>
    <submittedName>
        <fullName evidence="7">2-isopropylmalate synthase</fullName>
    </submittedName>
</protein>
<gene>
    <name evidence="7" type="ORF">M9189_00950</name>
</gene>
<evidence type="ECO:0000256" key="2">
    <source>
        <dbReference type="ARBA" id="ARBA00022679"/>
    </source>
</evidence>
<keyword evidence="1" id="KW-0028">Amino-acid biosynthesis</keyword>
<keyword evidence="2 5" id="KW-0808">Transferase</keyword>
<dbReference type="InterPro" id="IPR054691">
    <property type="entry name" value="LeuA/HCS_post-cat"/>
</dbReference>
<evidence type="ECO:0000256" key="4">
    <source>
        <dbReference type="ARBA" id="ARBA00023304"/>
    </source>
</evidence>
<dbReference type="KEGG" id="alkq:M9189_00950"/>